<dbReference type="Pfam" id="PF13332">
    <property type="entry name" value="Fil_haemagg_2"/>
    <property type="match status" value="5"/>
</dbReference>
<dbReference type="InterPro" id="IPR011050">
    <property type="entry name" value="Pectin_lyase_fold/virulence"/>
</dbReference>
<dbReference type="Pfam" id="PF18431">
    <property type="entry name" value="RNAse_A_bac"/>
    <property type="match status" value="1"/>
</dbReference>
<feature type="compositionally biased region" description="Polar residues" evidence="7">
    <location>
        <begin position="2907"/>
        <end position="2928"/>
    </location>
</feature>
<keyword evidence="4" id="KW-1266">Target cell cytoplasm</keyword>
<feature type="compositionally biased region" description="Polar residues" evidence="7">
    <location>
        <begin position="2093"/>
        <end position="2113"/>
    </location>
</feature>
<dbReference type="InterPro" id="IPR041436">
    <property type="entry name" value="RNAse_A_bac"/>
</dbReference>
<dbReference type="Proteomes" id="UP001228139">
    <property type="component" value="Chromosome"/>
</dbReference>
<evidence type="ECO:0000256" key="4">
    <source>
        <dbReference type="ARBA" id="ARBA00022913"/>
    </source>
</evidence>
<dbReference type="CDD" id="cd20684">
    <property type="entry name" value="CdiA-CT_Yk_RNaseA-like"/>
    <property type="match status" value="1"/>
</dbReference>
<feature type="compositionally biased region" description="Polar residues" evidence="7">
    <location>
        <begin position="2783"/>
        <end position="2796"/>
    </location>
</feature>
<dbReference type="NCBIfam" id="TIGR01731">
    <property type="entry name" value="fil_hemag_20aa"/>
    <property type="match status" value="28"/>
</dbReference>
<evidence type="ECO:0000256" key="5">
    <source>
        <dbReference type="ARBA" id="ARBA00023026"/>
    </source>
</evidence>
<evidence type="ECO:0000256" key="7">
    <source>
        <dbReference type="SAM" id="MobiDB-lite"/>
    </source>
</evidence>
<feature type="region of interest" description="Disordered" evidence="7">
    <location>
        <begin position="2536"/>
        <end position="2555"/>
    </location>
</feature>
<proteinExistence type="inferred from homology"/>
<dbReference type="EMBL" id="CP132353">
    <property type="protein sequence ID" value="WLS77317.1"/>
    <property type="molecule type" value="Genomic_DNA"/>
</dbReference>
<dbReference type="GO" id="GO:0030430">
    <property type="term" value="C:host cell cytoplasm"/>
    <property type="evidence" value="ECO:0007669"/>
    <property type="project" value="UniProtKB-ARBA"/>
</dbReference>
<organism evidence="9 10">
    <name type="scientific">Erwinia pyri</name>
    <dbReference type="NCBI Taxonomy" id="3062598"/>
    <lineage>
        <taxon>Bacteria</taxon>
        <taxon>Pseudomonadati</taxon>
        <taxon>Pseudomonadota</taxon>
        <taxon>Gammaproteobacteria</taxon>
        <taxon>Enterobacterales</taxon>
        <taxon>Erwiniaceae</taxon>
        <taxon>Erwinia</taxon>
    </lineage>
</organism>
<evidence type="ECO:0000256" key="1">
    <source>
        <dbReference type="ARBA" id="ARBA00004219"/>
    </source>
</evidence>
<dbReference type="SMART" id="SM00912">
    <property type="entry name" value="Haemagg_act"/>
    <property type="match status" value="1"/>
</dbReference>
<dbReference type="KEGG" id="epi:Q3V30_12535"/>
<evidence type="ECO:0000259" key="8">
    <source>
        <dbReference type="SMART" id="SM00912"/>
    </source>
</evidence>
<accession>A0AA50HLC8</accession>
<evidence type="ECO:0000256" key="6">
    <source>
        <dbReference type="ARBA" id="ARBA00024043"/>
    </source>
</evidence>
<dbReference type="InterPro" id="IPR012334">
    <property type="entry name" value="Pectin_lyas_fold"/>
</dbReference>
<evidence type="ECO:0000256" key="2">
    <source>
        <dbReference type="ARBA" id="ARBA00022656"/>
    </source>
</evidence>
<evidence type="ECO:0000256" key="3">
    <source>
        <dbReference type="ARBA" id="ARBA00022729"/>
    </source>
</evidence>
<reference evidence="9 10" key="1">
    <citation type="submission" date="2023-07" db="EMBL/GenBank/DDBJ databases">
        <title>Pathogenic bacteria of pear tree diseases.</title>
        <authorList>
            <person name="Zhang Z."/>
            <person name="He L."/>
            <person name="Huang R."/>
        </authorList>
    </citation>
    <scope>NUCLEOTIDE SEQUENCE [LARGE SCALE GENOMIC DNA]</scope>
    <source>
        <strain evidence="9 10">DE2</strain>
    </source>
</reference>
<feature type="domain" description="Filamentous haemagglutinin FhaB/tRNA nuclease CdiA-like TPS" evidence="8">
    <location>
        <begin position="49"/>
        <end position="171"/>
    </location>
</feature>
<feature type="region of interest" description="Disordered" evidence="7">
    <location>
        <begin position="2079"/>
        <end position="2113"/>
    </location>
</feature>
<evidence type="ECO:0000313" key="10">
    <source>
        <dbReference type="Proteomes" id="UP001228139"/>
    </source>
</evidence>
<keyword evidence="2" id="KW-0800">Toxin</keyword>
<sequence length="3778" mass="385243">MENRLHPLRTSQRLLSYLVCALIAWQPLLPALSATMTPVTAGTRLDKAANGVPVINIATPNGAGISHNQFKEYNVGKEGVILNNATGQLTKTQLGGLIQNNTNLKAGQEARGIINEVTGGSRSQLQGYTEVAGKGANVIVANPYGITCNGCGFINTPIVTLTTGKPQLDAKGNLQALEVTRGTITVEGQGIDASQSDALSIISRATEVNAAIHARDLKVIAGANRVAADGTSQPIAGEGAAPRVAVDTGALGGMYANRIRLVSSEKGVGVNLGDLNARQGDISLDASGKITLNKSLSSGALEVTGQSIVLNGDNKSTGPVALKAEQDITLAAGTVVSDQAISLTGNGKLAVSSSKLTAGKTIQLNGGDLSVDKASTANAAGDIQLTAQKQIDNAGQLTAGKGLTLKAQQAQNSGALVAKAAQRINADALTNNGQLVGDSLSVTTHTLNNSGEMLGGALAEINTDRFQQSGTLNSQGSTKITAADLLDNRAGGAITAKESLAVTSSRLVNQGTLSGPTLTINSAQIENNGLIQGSDLLGISSSQLTNQALGTITSAHDFALNLPDLQNSGLITSDAALAFSGNRLVNAGEISAASLTASNNSLINQQDGLLLSDAGMQLNLQQLSNDGQVVASALEINAAGLDNNGLLQGSGAVRVSGENLNNAGTLLSGGQLALQASALNNQGLLQGRQLTLKSGSWQNSGNALSEDEADLQAGSLNNSGKILGQQGIQLQTDATDNQGWLIAQALTLQGDLINSGLIQGNDSLTLGGNSLRNQAAGQLLSAGALTLNGTTLDNLGAVEADRIALTAQNWQNGGNTRASSQLKVQVADSFSNSGSLLSGQELTLQASDILNQGTLAADRLSLSAPLLINGGLLQGNSELTLNTTSLANQVAGKLLGGGPLNLMLERLDNDGLLQINDALNITGNQFTNNGRVQADSLVTHLSDTLTNGSGAQLLAQQQADINARNLNNSGTVAANQLKVSGEELINSGLLQGDESLVAHFQQLGNQAGGRLLSGGELTVTGGSASNDGSWQGDRLGFDLTTLGNRGAITGTRSLHGSASSELNNIGTLLSQGAADFSAPLLLNSGKIIASGLTLQGGTLNNSGLWQGSDSLTAQADSLTLGLASKTLSAGALSLTAGQLTTSGTLQGERAEITADSWQQQGSVLGSGGLTASVSGELRNTGELLSQGEVQIGAQTLTNSGSLLSNQAVMLTGSRLTNSGAVQGKTLTLSQANVINQGSLIGLQALTLAALPQTAGSVLRMALAAPVRELVNSSGGSMLTQGTLTVKGGTITNNGSWQGEQILLEAEQLINNGSIQSADALQLTLSDKLTSNSGSKITANGTAALQALALTNQGQWMAKSLTLTGSTLNNNGDISGVDSLTVKLNGGFTQQQNKTLLSAGKLALEAASVTNSGNIQGQELTLTSGAVNNSGRLQGDNNLLMTLSGRLTNNASGTLLSQKGLTLTTPELYNYGLIQSGATSTIKATGLATNSGKLLSGGELTFNTPQLTNSGWLQATRLILNAANAANSGTLLADQQATLSGTTLTNQGTAQAANLTVNYQQLTNSGTLLGTQQLNVTASQINQQAAGKLFSGGTLVVNSNGFDQLGQVVALGDATLKIINAFTAKGVLAAGNRLSVSSNGALENQGTMQGQALTVSAGGMLTNNGQLTSGSGDSSLSGSGIVMNGNGSLQGGGNLTLTSRSDVTLNGFTGTRGSLTISTPGSLVNAALLYAANNLFLYANSIQNKRGDILAGNNLTLQRDAAGNANGEVVNTSGTIETQNGDINIKTGHLLNTRDGLHVTESTTSAPTRAGVGDTTMKITIWDLAVGDYGYYTSVTKTPEREIGGANGCDCTVGGNIVRKDLYAPTEEAATQRFALSSSTVEVVSNGGAGRISSGRNMVVQAGSLENQASNVLAKGNITLSGNQLNNQSWQAGTQSDYLVYQYKGALATGTIGEERTRNATKGSEFTYYLTGHENVFTPGELYRAVIQAGGNISASFSGDISNSNTTANAGWSGNTLAAPTVNGLKSVSQSGALQRQQLSASGYAAVNTPQWHDRLQDALRQVNSATGLEAAPSLQTALTDRSLTGKESADLGKNSSLADIRSGTQGASGLQTPQASSVDLSAYPLPSGANGYFVATTDSKSPYLIAVNPKLNGLGELDPNLFGDLNALLGIHPAAAPQETRTLYTDENAFLGSSYLLDRLSLKPEYDYRFLGDAAFDTRYVSNAVLNGTGNRYINGLGSDLDQMRYLMDNAAATQKSLGLQFGVSLSADQVASLDKSIIWWEAATVNGETVMVPKVYLSAKDADLQQGSVIAGNNVTLNGGNVTNNGSTIAARNALKVDSQNSLSNLSAGLIQAGGDLQLSALNDINNVSSTISGKTVALESVNGDINNLTTSQQWQLDAHNSKGMNLSFSETLNGATAAITASDSLSLKAGNDINVTAATLSAGNNLLMDAWHDIAIAGNQQVEGGAQSGFKNGWQKKEATSSLTTTTQGSQISAGANLAMQAGHDLDVTASAVSAGGNATLGAGNDINLNSAATTQNSQHGKSESHASGLDRTTLTSGSDLVLAAGRDLNSDAAGLAAEKNIALQAGRDLNLLAAETSSGNSYKAGKKVEINDSVRQQGTELASGGNTTLAAGRDINSEAAQVKASKDIAVTAGQDINLTTATDSDYHYKEETKTKKSFLKKTTTHKVEEKSSTTEQGTLLSGKNVTLNAGNNLLVKGSAVAGDEDVSLKAGNNVDIVAATNTDASWSLSEKKKSGLMSSGGIGFTIGSTKTRQELKEKGSTQSQSGSMVGSTGGNLTVTAGGVAHVGGSDLVAGRDLSLTGDSVVIDPGHDKRTSDQLFEQKSSGLTIALSGAVGGAVNSAVTTAQTASKESDGRLASLQATKAALSGVQAMQASRMDAAKGNDPSNNNAIGISATYGSQSSKSTTHNEQDHTAGSTLNAGNNLTIAANGNKAGAQSGDITIAGSQLKAGQDVALNASRDINLLSAQDTDLTTGKNESKGGTLGIGVGVGSGGWGITVSASLNRSTGKEKGNGVSQNETTLDAGHQLTLTSGRDTTLAGAQVSGEKVVADVGRDLTLSSLQDSNNYDSRQTSVSAGGSFTFGSMTGSAYLSASRDKMKSNYDSVIEQTGIYAGKEGFDITTGGHTQLNGAVIASTAGADKNRLDTGTLGFSDISNRADYKVEHLGGSFSTGGAVGSQVLGNMASSLLSGLGASGHAEGVTRAAVSDGTLIVRDQAAQKQDVSTLSHDTAGANGSISPIFDKEKEQKRLQIAQLVGEVATQAMDVARTEGDIRATIAGKAQLAKENIHEPAAGAPEGEWADYNEKLQNSSDYRNTQAEWGTGSDIQRGIQAATAAVQGLLAGNVQGAAAGAAAPYLAGVIHDMTTTKGPDGKDVVNVEANLMAHAVVGAVTAYAAGNSALAGASGAAMGEFIAQQLYPGVEHGKLSEEQKQKISALSTLAAGLAGSLASGNMSGTVAAASAGKNAVENNALKVNENQDRAREMTQCQGDACSAVIEKYKKINAEQHESVVNCSGAQDCVDKANEVGQLQADYARRTSELLEKARTDGGLSPVEQNELSILQVTTIQLEADRNAAIHNALMSGDSSEAKQLAINSLAQVAGTSAAGIATGIGKGSKAGVNETSATGQSSTIVPGGGLAAHEKAGGHLIDRHVGKTEAELFDRVSTGNTKTASTFTDRATAETVASKAVDSNQAKIQNYLSGSQKGYLELDYQSSSAIGISVTRGSTSAVPAKNARIIIGRDPSMPGGYKIITGYPTP</sequence>
<dbReference type="NCBIfam" id="TIGR01901">
    <property type="entry name" value="adhes_NPXG"/>
    <property type="match status" value="1"/>
</dbReference>
<dbReference type="RefSeq" id="WP_306206118.1">
    <property type="nucleotide sequence ID" value="NZ_CP132353.1"/>
</dbReference>
<dbReference type="InterPro" id="IPR006914">
    <property type="entry name" value="VENN_dom"/>
</dbReference>
<dbReference type="GO" id="GO:0004521">
    <property type="term" value="F:RNA endonuclease activity"/>
    <property type="evidence" value="ECO:0007669"/>
    <property type="project" value="UniProtKB-ARBA"/>
</dbReference>
<name>A0AA50HLC8_9GAMM</name>
<keyword evidence="3" id="KW-0732">Signal</keyword>
<comment type="similarity">
    <text evidence="6">In the N-terminal section; belongs to the CdiA toxin family.</text>
</comment>
<dbReference type="InterPro" id="IPR008638">
    <property type="entry name" value="FhaB/CdiA-like_TPS"/>
</dbReference>
<keyword evidence="10" id="KW-1185">Reference proteome</keyword>
<dbReference type="Gene3D" id="2.160.20.10">
    <property type="entry name" value="Single-stranded right-handed beta-helix, Pectin lyase-like"/>
    <property type="match status" value="1"/>
</dbReference>
<feature type="region of interest" description="Disordered" evidence="7">
    <location>
        <begin position="2775"/>
        <end position="2796"/>
    </location>
</feature>
<dbReference type="InterPro" id="IPR010069">
    <property type="entry name" value="CdiA_FHA1_rpt"/>
</dbReference>
<gene>
    <name evidence="9" type="ORF">Q3V30_12535</name>
</gene>
<dbReference type="FunFam" id="2.160.20.10:FF:000048">
    <property type="entry name" value="tRNA nuclease CdiA"/>
    <property type="match status" value="1"/>
</dbReference>
<feature type="region of interest" description="Disordered" evidence="7">
    <location>
        <begin position="2899"/>
        <end position="2942"/>
    </location>
</feature>
<dbReference type="Pfam" id="PF04829">
    <property type="entry name" value="PT-VENN"/>
    <property type="match status" value="1"/>
</dbReference>
<dbReference type="GO" id="GO:0090729">
    <property type="term" value="F:toxin activity"/>
    <property type="evidence" value="ECO:0007669"/>
    <property type="project" value="UniProtKB-KW"/>
</dbReference>
<protein>
    <submittedName>
        <fullName evidence="9">Hemagglutinin repeat-containing protein</fullName>
    </submittedName>
</protein>
<dbReference type="InterPro" id="IPR025157">
    <property type="entry name" value="Hemagglutinin_rpt"/>
</dbReference>
<evidence type="ECO:0000313" key="9">
    <source>
        <dbReference type="EMBL" id="WLS77317.1"/>
    </source>
</evidence>
<keyword evidence="5" id="KW-0843">Virulence</keyword>
<comment type="subcellular location">
    <subcellularLocation>
        <location evidence="1">Target cell</location>
        <location evidence="1">Target cell cytoplasm</location>
    </subcellularLocation>
</comment>
<dbReference type="Pfam" id="PF05860">
    <property type="entry name" value="TPS"/>
    <property type="match status" value="1"/>
</dbReference>
<dbReference type="SUPFAM" id="SSF51126">
    <property type="entry name" value="Pectin lyase-like"/>
    <property type="match status" value="1"/>
</dbReference>